<dbReference type="EMBL" id="CP040798">
    <property type="protein sequence ID" value="QLB49396.1"/>
    <property type="molecule type" value="Genomic_DNA"/>
</dbReference>
<accession>A0A7H8UYC7</accession>
<evidence type="ECO:0000313" key="2">
    <source>
        <dbReference type="Proteomes" id="UP000509535"/>
    </source>
</evidence>
<gene>
    <name evidence="1" type="ORF">FDP16_01815</name>
</gene>
<evidence type="ECO:0000313" key="1">
    <source>
        <dbReference type="EMBL" id="QLB49396.1"/>
    </source>
</evidence>
<dbReference type="Proteomes" id="UP000509535">
    <property type="component" value="Chromosome"/>
</dbReference>
<reference evidence="1 2" key="1">
    <citation type="submission" date="2019-06" db="EMBL/GenBank/DDBJ databases">
        <title>The organization of the Streptococcus sanguinis genomes.</title>
        <authorList>
            <person name="Wang H.Y."/>
            <person name="Chen Y.Y.M."/>
            <person name="Wu C.H."/>
        </authorList>
    </citation>
    <scope>NUCLEOTIDE SEQUENCE [LARGE SCALE GENOMIC DNA]</scope>
    <source>
        <strain evidence="1 2">CGMH058</strain>
    </source>
</reference>
<sequence>MRINCNEFKKNTIDFSKKVGCQIVDGVKKCWEWNKENPEIIIGTGIIIVAGVLANYSEDFDYEIPSFTISDNSKNNRLESDSSSILSFMPVETVSKSSHYPENRKSADTHIYRYNGKNFVRGGTEEEKQQFKENHKALFE</sequence>
<name>A0A7H8UYC7_STRSA</name>
<proteinExistence type="predicted"/>
<dbReference type="AlphaFoldDB" id="A0A7H8UYC7"/>
<organism evidence="1 2">
    <name type="scientific">Streptococcus sanguinis</name>
    <dbReference type="NCBI Taxonomy" id="1305"/>
    <lineage>
        <taxon>Bacteria</taxon>
        <taxon>Bacillati</taxon>
        <taxon>Bacillota</taxon>
        <taxon>Bacilli</taxon>
        <taxon>Lactobacillales</taxon>
        <taxon>Streptococcaceae</taxon>
        <taxon>Streptococcus</taxon>
    </lineage>
</organism>
<protein>
    <submittedName>
        <fullName evidence="1">Uncharacterized protein</fullName>
    </submittedName>
</protein>
<dbReference type="RefSeq" id="WP_176798348.1">
    <property type="nucleotide sequence ID" value="NZ_CP040798.1"/>
</dbReference>